<evidence type="ECO:0000256" key="3">
    <source>
        <dbReference type="ARBA" id="ARBA00022764"/>
    </source>
</evidence>
<evidence type="ECO:0000256" key="6">
    <source>
        <dbReference type="ARBA" id="ARBA00023235"/>
    </source>
</evidence>
<comment type="catalytic activity">
    <reaction evidence="7">
        <text>[protein]-peptidylproline (omega=180) = [protein]-peptidylproline (omega=0)</text>
        <dbReference type="Rhea" id="RHEA:16237"/>
        <dbReference type="Rhea" id="RHEA-COMP:10747"/>
        <dbReference type="Rhea" id="RHEA-COMP:10748"/>
        <dbReference type="ChEBI" id="CHEBI:83833"/>
        <dbReference type="ChEBI" id="CHEBI:83834"/>
        <dbReference type="EC" id="5.2.1.8"/>
    </reaction>
</comment>
<keyword evidence="2 7" id="KW-0677">Repeat</keyword>
<organism evidence="10 11">
    <name type="scientific">Pseudaquabacterium rugosum</name>
    <dbReference type="NCBI Taxonomy" id="2984194"/>
    <lineage>
        <taxon>Bacteria</taxon>
        <taxon>Pseudomonadati</taxon>
        <taxon>Pseudomonadota</taxon>
        <taxon>Betaproteobacteria</taxon>
        <taxon>Burkholderiales</taxon>
        <taxon>Sphaerotilaceae</taxon>
        <taxon>Pseudaquabacterium</taxon>
    </lineage>
</organism>
<dbReference type="Gene3D" id="3.10.50.40">
    <property type="match status" value="2"/>
</dbReference>
<keyword evidence="6 7" id="KW-0413">Isomerase</keyword>
<dbReference type="InterPro" id="IPR027304">
    <property type="entry name" value="Trigger_fact/SurA_dom_sf"/>
</dbReference>
<dbReference type="InterPro" id="IPR015391">
    <property type="entry name" value="SurA_N"/>
</dbReference>
<dbReference type="PANTHER" id="PTHR47637:SF1">
    <property type="entry name" value="CHAPERONE SURA"/>
    <property type="match status" value="1"/>
</dbReference>
<dbReference type="HAMAP" id="MF_01183">
    <property type="entry name" value="Chaperone_SurA"/>
    <property type="match status" value="1"/>
</dbReference>
<evidence type="ECO:0000256" key="2">
    <source>
        <dbReference type="ARBA" id="ARBA00022737"/>
    </source>
</evidence>
<sequence length="452" mass="49861" precursor="true">MHACAAAALALAALQPWTTAHAQAAGSASAAPTARIAGSTLGRDLRSGDWIVAVVNTELVTQVELQQRLERAEAELRRAGGSKPDEQTVRQQVLDSLIDERVLITYARELGAKVDEAELDRAVANIAAQNQLSVAQLRERLRADGMDEPRFRSNLRDQLLVERVREREVAARIRISDAEIDTLIDEWKIKGAAQAPINIAQILISLPENASAAELARAQARVDAVLARLRAGEAFERVARELSDDPKKDSGGALGLRTPDRLPDLFVDAVRPLQPGQLAPAAVRSGAGLHVLKLVERQDSAAFRVTQTHARHILLRVSEADQAEAVLRRMADLRTQIDSGRRSFEAVAREVSEDGSAESGGDLGWTDPGTFVPEFEQAMDRLGTGTVSAPVRTRFGVHLIRVDERRDVTPEPKAIREQARNQLRERKYEQAYLDWVKELRLRAYVELRETPQ</sequence>
<protein>
    <recommendedName>
        <fullName evidence="7">Chaperone SurA</fullName>
    </recommendedName>
    <alternativeName>
        <fullName evidence="7">Peptidyl-prolyl cis-trans isomerase SurA</fullName>
        <shortName evidence="7">PPIase SurA</shortName>
        <ecNumber evidence="7">5.2.1.8</ecNumber>
    </alternativeName>
    <alternativeName>
        <fullName evidence="7">Rotamase SurA</fullName>
    </alternativeName>
</protein>
<evidence type="ECO:0000259" key="9">
    <source>
        <dbReference type="PROSITE" id="PS50198"/>
    </source>
</evidence>
<dbReference type="SUPFAM" id="SSF54534">
    <property type="entry name" value="FKBP-like"/>
    <property type="match status" value="2"/>
</dbReference>
<dbReference type="PANTHER" id="PTHR47637">
    <property type="entry name" value="CHAPERONE SURA"/>
    <property type="match status" value="1"/>
</dbReference>
<evidence type="ECO:0000313" key="10">
    <source>
        <dbReference type="EMBL" id="MEK8026337.1"/>
    </source>
</evidence>
<name>A0ABU9B8Y5_9BURK</name>
<comment type="subcellular location">
    <subcellularLocation>
        <location evidence="7">Periplasm</location>
    </subcellularLocation>
    <text evidence="7">Is capable of associating with the outer membrane.</text>
</comment>
<dbReference type="InterPro" id="IPR023034">
    <property type="entry name" value="PPIase_SurA"/>
</dbReference>
<feature type="coiled-coil region" evidence="8">
    <location>
        <begin position="55"/>
        <end position="82"/>
    </location>
</feature>
<keyword evidence="3 7" id="KW-0574">Periplasm</keyword>
<dbReference type="InterPro" id="IPR050280">
    <property type="entry name" value="OMP_Chaperone_SurA"/>
</dbReference>
<evidence type="ECO:0000256" key="8">
    <source>
        <dbReference type="SAM" id="Coils"/>
    </source>
</evidence>
<reference evidence="10 11" key="1">
    <citation type="submission" date="2024-04" db="EMBL/GenBank/DDBJ databases">
        <title>Novel species of the genus Ideonella isolated from streams.</title>
        <authorList>
            <person name="Lu H."/>
        </authorList>
    </citation>
    <scope>NUCLEOTIDE SEQUENCE [LARGE SCALE GENOMIC DNA]</scope>
    <source>
        <strain evidence="10 11">BYS139W</strain>
    </source>
</reference>
<dbReference type="PROSITE" id="PS50198">
    <property type="entry name" value="PPIC_PPIASE_2"/>
    <property type="match status" value="2"/>
</dbReference>
<keyword evidence="8" id="KW-0175">Coiled coil</keyword>
<evidence type="ECO:0000256" key="1">
    <source>
        <dbReference type="ARBA" id="ARBA00022729"/>
    </source>
</evidence>
<feature type="domain" description="PpiC" evidence="9">
    <location>
        <begin position="194"/>
        <end position="296"/>
    </location>
</feature>
<dbReference type="EC" id="5.2.1.8" evidence="7"/>
<keyword evidence="5 7" id="KW-0143">Chaperone</keyword>
<dbReference type="Gene3D" id="1.10.4030.10">
    <property type="entry name" value="Porin chaperone SurA, peptide-binding domain"/>
    <property type="match status" value="1"/>
</dbReference>
<feature type="chain" id="PRO_5044915568" description="Chaperone SurA" evidence="7">
    <location>
        <begin position="23"/>
        <end position="452"/>
    </location>
</feature>
<keyword evidence="1 7" id="KW-0732">Signal</keyword>
<accession>A0ABU9B8Y5</accession>
<evidence type="ECO:0000256" key="7">
    <source>
        <dbReference type="HAMAP-Rule" id="MF_01183"/>
    </source>
</evidence>
<feature type="signal peptide" evidence="7">
    <location>
        <begin position="1"/>
        <end position="22"/>
    </location>
</feature>
<dbReference type="PROSITE" id="PS01096">
    <property type="entry name" value="PPIC_PPIASE_1"/>
    <property type="match status" value="1"/>
</dbReference>
<dbReference type="GO" id="GO:0003755">
    <property type="term" value="F:peptidyl-prolyl cis-trans isomerase activity"/>
    <property type="evidence" value="ECO:0007669"/>
    <property type="project" value="UniProtKB-EC"/>
</dbReference>
<evidence type="ECO:0000256" key="4">
    <source>
        <dbReference type="ARBA" id="ARBA00023110"/>
    </source>
</evidence>
<comment type="domain">
    <text evidence="7">The PPIase activity resides only in the second parvulin domain. The N-terminal region and the C-terminal tail are necessary and sufficient for the chaperone activity of SurA. The PPIase activity is dispensable for SurA to function as a chaperone. The N-terminal region and the C-terminal tail are also required for porin recognition.</text>
</comment>
<keyword evidence="4 7" id="KW-0697">Rotamase</keyword>
<comment type="function">
    <text evidence="7">Chaperone involved in the correct folding and assembly of outer membrane proteins. Recognizes specific patterns of aromatic residues and the orientation of their side chains, which are found more frequently in integral outer membrane proteins. May act in both early periplasmic and late outer membrane-associated steps of protein maturation.</text>
</comment>
<evidence type="ECO:0000256" key="5">
    <source>
        <dbReference type="ARBA" id="ARBA00023186"/>
    </source>
</evidence>
<keyword evidence="11" id="KW-1185">Reference proteome</keyword>
<dbReference type="EMBL" id="JBBUTF010000008">
    <property type="protein sequence ID" value="MEK8026337.1"/>
    <property type="molecule type" value="Genomic_DNA"/>
</dbReference>
<dbReference type="Pfam" id="PF09312">
    <property type="entry name" value="SurA_N"/>
    <property type="match status" value="1"/>
</dbReference>
<gene>
    <name evidence="7" type="primary">surA</name>
    <name evidence="10" type="ORF">AACH11_10245</name>
</gene>
<dbReference type="InterPro" id="IPR023058">
    <property type="entry name" value="PPIase_PpiC_CS"/>
</dbReference>
<feature type="domain" description="PpiC" evidence="9">
    <location>
        <begin position="305"/>
        <end position="404"/>
    </location>
</feature>
<proteinExistence type="inferred from homology"/>
<dbReference type="RefSeq" id="WP_341374122.1">
    <property type="nucleotide sequence ID" value="NZ_JBBUTF010000008.1"/>
</dbReference>
<dbReference type="InterPro" id="IPR046357">
    <property type="entry name" value="PPIase_dom_sf"/>
</dbReference>
<dbReference type="SUPFAM" id="SSF109998">
    <property type="entry name" value="Triger factor/SurA peptide-binding domain-like"/>
    <property type="match status" value="1"/>
</dbReference>
<evidence type="ECO:0000313" key="11">
    <source>
        <dbReference type="Proteomes" id="UP001368500"/>
    </source>
</evidence>
<dbReference type="InterPro" id="IPR000297">
    <property type="entry name" value="PPIase_PpiC"/>
</dbReference>
<comment type="caution">
    <text evidence="10">The sequence shown here is derived from an EMBL/GenBank/DDBJ whole genome shotgun (WGS) entry which is preliminary data.</text>
</comment>
<dbReference type="Proteomes" id="UP001368500">
    <property type="component" value="Unassembled WGS sequence"/>
</dbReference>
<dbReference type="Pfam" id="PF00639">
    <property type="entry name" value="Rotamase"/>
    <property type="match status" value="2"/>
</dbReference>